<evidence type="ECO:0000256" key="5">
    <source>
        <dbReference type="PROSITE-ProRule" id="PRU00309"/>
    </source>
</evidence>
<dbReference type="PANTHER" id="PTHR46600">
    <property type="entry name" value="THAP DOMAIN-CONTAINING"/>
    <property type="match status" value="1"/>
</dbReference>
<evidence type="ECO:0000256" key="1">
    <source>
        <dbReference type="ARBA" id="ARBA00022723"/>
    </source>
</evidence>
<evidence type="ECO:0000256" key="3">
    <source>
        <dbReference type="ARBA" id="ARBA00022833"/>
    </source>
</evidence>
<dbReference type="SMART" id="SM00980">
    <property type="entry name" value="THAP"/>
    <property type="match status" value="1"/>
</dbReference>
<dbReference type="InterPro" id="IPR026516">
    <property type="entry name" value="THAP1/10"/>
</dbReference>
<evidence type="ECO:0000256" key="4">
    <source>
        <dbReference type="ARBA" id="ARBA00023125"/>
    </source>
</evidence>
<keyword evidence="3" id="KW-0862">Zinc</keyword>
<organism evidence="7 8">
    <name type="scientific">Frankliniella fusca</name>
    <dbReference type="NCBI Taxonomy" id="407009"/>
    <lineage>
        <taxon>Eukaryota</taxon>
        <taxon>Metazoa</taxon>
        <taxon>Ecdysozoa</taxon>
        <taxon>Arthropoda</taxon>
        <taxon>Hexapoda</taxon>
        <taxon>Insecta</taxon>
        <taxon>Pterygota</taxon>
        <taxon>Neoptera</taxon>
        <taxon>Paraneoptera</taxon>
        <taxon>Thysanoptera</taxon>
        <taxon>Terebrantia</taxon>
        <taxon>Thripoidea</taxon>
        <taxon>Thripidae</taxon>
        <taxon>Frankliniella</taxon>
    </lineage>
</organism>
<evidence type="ECO:0000313" key="7">
    <source>
        <dbReference type="EMBL" id="KAK3924879.1"/>
    </source>
</evidence>
<dbReference type="InterPro" id="IPR006612">
    <property type="entry name" value="THAP_Znf"/>
</dbReference>
<evidence type="ECO:0000259" key="6">
    <source>
        <dbReference type="PROSITE" id="PS50950"/>
    </source>
</evidence>
<dbReference type="PROSITE" id="PS50950">
    <property type="entry name" value="ZF_THAP"/>
    <property type="match status" value="1"/>
</dbReference>
<evidence type="ECO:0000313" key="8">
    <source>
        <dbReference type="Proteomes" id="UP001219518"/>
    </source>
</evidence>
<comment type="caution">
    <text evidence="7">The sequence shown here is derived from an EMBL/GenBank/DDBJ whole genome shotgun (WGS) entry which is preliminary data.</text>
</comment>
<dbReference type="InterPro" id="IPR038441">
    <property type="entry name" value="THAP_Znf_sf"/>
</dbReference>
<dbReference type="Pfam" id="PF21787">
    <property type="entry name" value="TNP-like_RNaseH_N"/>
    <property type="match status" value="1"/>
</dbReference>
<gene>
    <name evidence="7" type="ORF">KUF71_013152</name>
</gene>
<dbReference type="GO" id="GO:0043565">
    <property type="term" value="F:sequence-specific DNA binding"/>
    <property type="evidence" value="ECO:0007669"/>
    <property type="project" value="InterPro"/>
</dbReference>
<reference evidence="7" key="1">
    <citation type="submission" date="2021-07" db="EMBL/GenBank/DDBJ databases">
        <authorList>
            <person name="Catto M.A."/>
            <person name="Jacobson A."/>
            <person name="Kennedy G."/>
            <person name="Labadie P."/>
            <person name="Hunt B.G."/>
            <person name="Srinivasan R."/>
        </authorList>
    </citation>
    <scope>NUCLEOTIDE SEQUENCE</scope>
    <source>
        <strain evidence="7">PL_HMW_Pooled</strain>
        <tissue evidence="7">Head</tissue>
    </source>
</reference>
<dbReference type="EMBL" id="JAHWGI010001208">
    <property type="protein sequence ID" value="KAK3924879.1"/>
    <property type="molecule type" value="Genomic_DNA"/>
</dbReference>
<dbReference type="Proteomes" id="UP001219518">
    <property type="component" value="Unassembled WGS sequence"/>
</dbReference>
<evidence type="ECO:0000256" key="2">
    <source>
        <dbReference type="ARBA" id="ARBA00022771"/>
    </source>
</evidence>
<dbReference type="SMART" id="SM00692">
    <property type="entry name" value="DM3"/>
    <property type="match status" value="1"/>
</dbReference>
<dbReference type="Pfam" id="PF05485">
    <property type="entry name" value="THAP"/>
    <property type="match status" value="1"/>
</dbReference>
<dbReference type="Pfam" id="PF21788">
    <property type="entry name" value="TNP-like_GBD"/>
    <property type="match status" value="1"/>
</dbReference>
<dbReference type="GO" id="GO:0008270">
    <property type="term" value="F:zinc ion binding"/>
    <property type="evidence" value="ECO:0007669"/>
    <property type="project" value="UniProtKB-KW"/>
</dbReference>
<dbReference type="PANTHER" id="PTHR46600:SF11">
    <property type="entry name" value="THAP DOMAIN-CONTAINING PROTEIN 10"/>
    <property type="match status" value="1"/>
</dbReference>
<feature type="domain" description="THAP-type" evidence="6">
    <location>
        <begin position="11"/>
        <end position="88"/>
    </location>
</feature>
<dbReference type="AlphaFoldDB" id="A0AAE1HP15"/>
<keyword evidence="2 5" id="KW-0863">Zinc-finger</keyword>
<dbReference type="Gene3D" id="6.20.210.20">
    <property type="entry name" value="THAP domain"/>
    <property type="match status" value="1"/>
</dbReference>
<keyword evidence="1" id="KW-0479">Metal-binding</keyword>
<dbReference type="InterPro" id="IPR048365">
    <property type="entry name" value="TNP-like_RNaseH_N"/>
</dbReference>
<name>A0AAE1HP15_9NEOP</name>
<keyword evidence="4 5" id="KW-0238">DNA-binding</keyword>
<dbReference type="SUPFAM" id="SSF57716">
    <property type="entry name" value="Glucocorticoid receptor-like (DNA-binding domain)"/>
    <property type="match status" value="1"/>
</dbReference>
<protein>
    <submittedName>
        <fullName evidence="7">Transposable element P transposase</fullName>
    </submittedName>
</protein>
<keyword evidence="8" id="KW-1185">Reference proteome</keyword>
<sequence length="817" mass="93107">MLRRAKLSRAMGRGRATCSVPHCTSSNSKGFSLFRFPQDLELRQKWLNAIGRPRWTPSIGARVCELHFTSDQILSTLRLLPESVPFCYSAPQCSCPPQPFIHPSSPAHDHTYVTTRSPHCKIHSVRQDKIREVLAENCGLLEKIHNFKRKMELEESKENKNPKKKFSSDDIRRGLQLKFACNARGYRKVLEMQPPLSPLPSIRTLQCKIQHIKFAPGVLDEVFVPLQEKFKGFGDLDRDINIVFDELVTKKKVDYDASLKRYIGYGTLPGQEDKLSEKGEIYVFRAIHQRLKQIVAYHLNPASVNAVKKKDLIIELLTRARDMNANVISLVCDMGNRGLLTELGFSTRKDSLKWCIPNPVKPDAKLWCVPDPVHIFKAMKECLCKNKTVTLPQFLVDLYSLPSASVNVEHIEWLECFQRGDDLQLVPGLTLKDLNTSHFSKMKVRSSVKVLNPRTASALQYLVMKGIVPENFETTAWFIKLINRWFQLMSSRSLYCALGLKNKEVYCEAIEHLKLVITVFETSIIPGGWKPVQSHIVFATKAILEIQHHLLIEKNYQFLQTAAFSTDCVENINSSIRIQCPNPTPLEFKNRLKQLAIAQFQMKISTSSYDYDDAGDFVDLLLSPPGDTQEISFEITDLSDFTWSTSVSSPSHKDDVLYRVCGYTVFSLKKRKILSCDNCVEQLRHNGEVPHPNELFTILTDIRPGAQFRVCDSLFQMFRLIEFNLMSWASKLRKVQDSGLLITSVIQPGVSHISLPTCHSVREKLVKHFTIMRFKQIADTHFSPTESNSALSLSSKSAGSHYLAQNYTQKNLKRLLL</sequence>
<proteinExistence type="predicted"/>
<reference evidence="7" key="2">
    <citation type="journal article" date="2023" name="BMC Genomics">
        <title>Pest status, molecular evolution, and epigenetic factors derived from the genome assembly of Frankliniella fusca, a thysanopteran phytovirus vector.</title>
        <authorList>
            <person name="Catto M.A."/>
            <person name="Labadie P.E."/>
            <person name="Jacobson A.L."/>
            <person name="Kennedy G.G."/>
            <person name="Srinivasan R."/>
            <person name="Hunt B.G."/>
        </authorList>
    </citation>
    <scope>NUCLEOTIDE SEQUENCE</scope>
    <source>
        <strain evidence="7">PL_HMW_Pooled</strain>
    </source>
</reference>
<dbReference type="InterPro" id="IPR048366">
    <property type="entry name" value="TNP-like_GBD"/>
</dbReference>
<accession>A0AAE1HP15</accession>